<evidence type="ECO:0000313" key="3">
    <source>
        <dbReference type="Proteomes" id="UP000787635"/>
    </source>
</evidence>
<feature type="domain" description="Hydantoinase B/oxoprolinase" evidence="1">
    <location>
        <begin position="10"/>
        <end position="535"/>
    </location>
</feature>
<gene>
    <name evidence="2" type="ORF">HEQ75_26310</name>
</gene>
<dbReference type="EMBL" id="JAAVNE010000082">
    <property type="protein sequence ID" value="NKC34392.1"/>
    <property type="molecule type" value="Genomic_DNA"/>
</dbReference>
<dbReference type="PANTHER" id="PTHR11365:SF23">
    <property type="entry name" value="HYPOTHETICAL 5-OXOPROLINASE (EUROFUNG)-RELATED"/>
    <property type="match status" value="1"/>
</dbReference>
<accession>A0ABX1EEL9</accession>
<dbReference type="PANTHER" id="PTHR11365">
    <property type="entry name" value="5-OXOPROLINASE RELATED"/>
    <property type="match status" value="1"/>
</dbReference>
<dbReference type="Pfam" id="PF02538">
    <property type="entry name" value="Hydantoinase_B"/>
    <property type="match status" value="1"/>
</dbReference>
<dbReference type="InterPro" id="IPR045079">
    <property type="entry name" value="Oxoprolinase-like"/>
</dbReference>
<name>A0ABX1EEL9_9PROT</name>
<evidence type="ECO:0000259" key="1">
    <source>
        <dbReference type="Pfam" id="PF02538"/>
    </source>
</evidence>
<reference evidence="2 3" key="1">
    <citation type="submission" date="2020-03" db="EMBL/GenBank/DDBJ databases">
        <title>Roseomonas selenitidurans sp. nov. isolated from urban soil.</title>
        <authorList>
            <person name="Liu H."/>
        </authorList>
    </citation>
    <scope>NUCLEOTIDE SEQUENCE [LARGE SCALE GENOMIC DNA]</scope>
    <source>
        <strain evidence="2 3">BU-1</strain>
    </source>
</reference>
<dbReference type="RefSeq" id="WP_168035099.1">
    <property type="nucleotide sequence ID" value="NZ_JAAVNE010000082.1"/>
</dbReference>
<comment type="caution">
    <text evidence="2">The sequence shown here is derived from an EMBL/GenBank/DDBJ whole genome shotgun (WGS) entry which is preliminary data.</text>
</comment>
<proteinExistence type="predicted"/>
<keyword evidence="3" id="KW-1185">Reference proteome</keyword>
<sequence>MTTPETKLGPIDIEVIRNALTAAAAEMDVTVWRTSRSTIVRELLDYSTAVFDAEGWNLAQSARIPGHLNSMSAALRTLLSDHVRAEDWGPDDVVITNDPYCGGQHLPDIIAFRPVFHEGARIAYVGTLCHHIDVGGLVAGSYPSKATEIFQEGLRIPPVKLIEKGVRNEAVWAIIRQNIRKPDLLLGDLQSQIASLEVGRQALARLALRFGAAAMLEAGRRILDMSEAAMRAALAEMPDGTYDFTDRLDDDGIDLGREIRLHVRLTIAGDTALVDLSGCSPQVQGPTNATLASSNAAVMFALMSAALGGGRGGGLAMNAGCYRPITVVAPEGLVVNARAPAPVAHRVAVTHRLLNAMYGALHQAVPERIPAAYYGCSYVTTFQTVRADARRDVLVEIEIGGSGATPHKDGVSAYASGMHNNSNIPVEMIEAQMPLTIMRYALLPGTGGDGTWRGGLGLVREWRIDSARCFFTANMDRFFSQPYGLAGGLPASTGRLELLRDGKATPIPPKSDNVPLVQGDIVRLSTSGGGGFGAPGERDPALAARDRRMGYLA</sequence>
<organism evidence="2 3">
    <name type="scientific">Falsiroseomonas selenitidurans</name>
    <dbReference type="NCBI Taxonomy" id="2716335"/>
    <lineage>
        <taxon>Bacteria</taxon>
        <taxon>Pseudomonadati</taxon>
        <taxon>Pseudomonadota</taxon>
        <taxon>Alphaproteobacteria</taxon>
        <taxon>Acetobacterales</taxon>
        <taxon>Roseomonadaceae</taxon>
        <taxon>Falsiroseomonas</taxon>
    </lineage>
</organism>
<evidence type="ECO:0000313" key="2">
    <source>
        <dbReference type="EMBL" id="NKC34392.1"/>
    </source>
</evidence>
<protein>
    <submittedName>
        <fullName evidence="2">Hydantoinase B/oxoprolinase family protein</fullName>
    </submittedName>
</protein>
<dbReference type="InterPro" id="IPR003692">
    <property type="entry name" value="Hydantoinase_B"/>
</dbReference>
<dbReference type="Proteomes" id="UP000787635">
    <property type="component" value="Unassembled WGS sequence"/>
</dbReference>